<gene>
    <name evidence="3" type="ORF">AVEN_158118_1</name>
</gene>
<dbReference type="Pfam" id="PF12872">
    <property type="entry name" value="OST-HTH"/>
    <property type="match status" value="1"/>
</dbReference>
<evidence type="ECO:0000256" key="1">
    <source>
        <dbReference type="SAM" id="MobiDB-lite"/>
    </source>
</evidence>
<protein>
    <recommendedName>
        <fullName evidence="2">HTH OST-type domain-containing protein</fullName>
    </recommendedName>
</protein>
<comment type="caution">
    <text evidence="3">The sequence shown here is derived from an EMBL/GenBank/DDBJ whole genome shotgun (WGS) entry which is preliminary data.</text>
</comment>
<name>A0A4Y2GMZ2_ARAVE</name>
<dbReference type="Proteomes" id="UP000499080">
    <property type="component" value="Unassembled WGS sequence"/>
</dbReference>
<dbReference type="Gene3D" id="3.30.420.610">
    <property type="entry name" value="LOTUS domain-like"/>
    <property type="match status" value="1"/>
</dbReference>
<feature type="domain" description="HTH OST-type" evidence="2">
    <location>
        <begin position="24"/>
        <end position="97"/>
    </location>
</feature>
<reference evidence="3 4" key="1">
    <citation type="journal article" date="2019" name="Sci. Rep.">
        <title>Orb-weaving spider Araneus ventricosus genome elucidates the spidroin gene catalogue.</title>
        <authorList>
            <person name="Kono N."/>
            <person name="Nakamura H."/>
            <person name="Ohtoshi R."/>
            <person name="Moran D.A.P."/>
            <person name="Shinohara A."/>
            <person name="Yoshida Y."/>
            <person name="Fujiwara M."/>
            <person name="Mori M."/>
            <person name="Tomita M."/>
            <person name="Arakawa K."/>
        </authorList>
    </citation>
    <scope>NUCLEOTIDE SEQUENCE [LARGE SCALE GENOMIC DNA]</scope>
</reference>
<dbReference type="InterPro" id="IPR041966">
    <property type="entry name" value="LOTUS-like"/>
</dbReference>
<sequence length="172" mass="19202">MGQNVFNLLQISLTSIKTMDKYELKESVLLNLRSVTQSCKGGVPLYRLERDYKDLLGTPIPYRELGFNSLETFIQDIPDVISLKRNREGQFMAEGVADAATAHIASLVSRQRQARPSGRGSRKSYFSKGRGGSSSRYRPRGGRSSYMSSSNVPLQPSGKAYKQDKDAKIDKM</sequence>
<feature type="compositionally biased region" description="Basic and acidic residues" evidence="1">
    <location>
        <begin position="161"/>
        <end position="172"/>
    </location>
</feature>
<dbReference type="InterPro" id="IPR025605">
    <property type="entry name" value="OST-HTH/LOTUS_dom"/>
</dbReference>
<evidence type="ECO:0000313" key="4">
    <source>
        <dbReference type="Proteomes" id="UP000499080"/>
    </source>
</evidence>
<evidence type="ECO:0000259" key="2">
    <source>
        <dbReference type="PROSITE" id="PS51644"/>
    </source>
</evidence>
<dbReference type="EMBL" id="BGPR01001491">
    <property type="protein sequence ID" value="GBM55232.1"/>
    <property type="molecule type" value="Genomic_DNA"/>
</dbReference>
<feature type="compositionally biased region" description="Low complexity" evidence="1">
    <location>
        <begin position="117"/>
        <end position="150"/>
    </location>
</feature>
<proteinExistence type="predicted"/>
<dbReference type="PROSITE" id="PS51644">
    <property type="entry name" value="HTH_OST"/>
    <property type="match status" value="1"/>
</dbReference>
<organism evidence="3 4">
    <name type="scientific">Araneus ventricosus</name>
    <name type="common">Orbweaver spider</name>
    <name type="synonym">Epeira ventricosa</name>
    <dbReference type="NCBI Taxonomy" id="182803"/>
    <lineage>
        <taxon>Eukaryota</taxon>
        <taxon>Metazoa</taxon>
        <taxon>Ecdysozoa</taxon>
        <taxon>Arthropoda</taxon>
        <taxon>Chelicerata</taxon>
        <taxon>Arachnida</taxon>
        <taxon>Araneae</taxon>
        <taxon>Araneomorphae</taxon>
        <taxon>Entelegynae</taxon>
        <taxon>Araneoidea</taxon>
        <taxon>Araneidae</taxon>
        <taxon>Araneus</taxon>
    </lineage>
</organism>
<feature type="region of interest" description="Disordered" evidence="1">
    <location>
        <begin position="108"/>
        <end position="172"/>
    </location>
</feature>
<dbReference type="CDD" id="cd09972">
    <property type="entry name" value="LOTUS_TDRD_OSKAR"/>
    <property type="match status" value="1"/>
</dbReference>
<accession>A0A4Y2GMZ2</accession>
<dbReference type="OrthoDB" id="10034606at2759"/>
<keyword evidence="4" id="KW-1185">Reference proteome</keyword>
<evidence type="ECO:0000313" key="3">
    <source>
        <dbReference type="EMBL" id="GBM55232.1"/>
    </source>
</evidence>
<dbReference type="AlphaFoldDB" id="A0A4Y2GMZ2"/>